<organism evidence="7 8">
    <name type="scientific">Mangrovivirga cuniculi</name>
    <dbReference type="NCBI Taxonomy" id="2715131"/>
    <lineage>
        <taxon>Bacteria</taxon>
        <taxon>Pseudomonadati</taxon>
        <taxon>Bacteroidota</taxon>
        <taxon>Cytophagia</taxon>
        <taxon>Cytophagales</taxon>
        <taxon>Mangrovivirgaceae</taxon>
        <taxon>Mangrovivirga</taxon>
    </lineage>
</organism>
<dbReference type="Pfam" id="PF03706">
    <property type="entry name" value="LPG_synthase_TM"/>
    <property type="match status" value="1"/>
</dbReference>
<evidence type="ECO:0000256" key="6">
    <source>
        <dbReference type="SAM" id="Phobius"/>
    </source>
</evidence>
<feature type="transmembrane region" description="Helical" evidence="6">
    <location>
        <begin position="137"/>
        <end position="158"/>
    </location>
</feature>
<keyword evidence="4 6" id="KW-1133">Transmembrane helix</keyword>
<gene>
    <name evidence="7" type="ORF">DCC35_02360</name>
</gene>
<evidence type="ECO:0000256" key="5">
    <source>
        <dbReference type="ARBA" id="ARBA00023136"/>
    </source>
</evidence>
<feature type="transmembrane region" description="Helical" evidence="6">
    <location>
        <begin position="259"/>
        <end position="279"/>
    </location>
</feature>
<dbReference type="KEGG" id="fpf:DCC35_02360"/>
<dbReference type="OrthoDB" id="9812094at2"/>
<keyword evidence="3 6" id="KW-0812">Transmembrane</keyword>
<evidence type="ECO:0000313" key="8">
    <source>
        <dbReference type="Proteomes" id="UP000298616"/>
    </source>
</evidence>
<feature type="transmembrane region" description="Helical" evidence="6">
    <location>
        <begin position="286"/>
        <end position="303"/>
    </location>
</feature>
<feature type="transmembrane region" description="Helical" evidence="6">
    <location>
        <begin position="232"/>
        <end position="253"/>
    </location>
</feature>
<comment type="subcellular location">
    <subcellularLocation>
        <location evidence="1">Cell membrane</location>
        <topology evidence="1">Multi-pass membrane protein</topology>
    </subcellularLocation>
</comment>
<evidence type="ECO:0000313" key="7">
    <source>
        <dbReference type="EMBL" id="QCK13678.1"/>
    </source>
</evidence>
<feature type="transmembrane region" description="Helical" evidence="6">
    <location>
        <begin position="315"/>
        <end position="334"/>
    </location>
</feature>
<reference evidence="7 8" key="1">
    <citation type="submission" date="2018-04" db="EMBL/GenBank/DDBJ databases">
        <title>Complete genome uncultured novel isolate.</title>
        <authorList>
            <person name="Merlino G."/>
        </authorList>
    </citation>
    <scope>NUCLEOTIDE SEQUENCE [LARGE SCALE GENOMIC DNA]</scope>
    <source>
        <strain evidence="8">R1DC9</strain>
    </source>
</reference>
<dbReference type="NCBIfam" id="TIGR00374">
    <property type="entry name" value="flippase-like domain"/>
    <property type="match status" value="1"/>
</dbReference>
<evidence type="ECO:0000256" key="2">
    <source>
        <dbReference type="ARBA" id="ARBA00022475"/>
    </source>
</evidence>
<dbReference type="Proteomes" id="UP000298616">
    <property type="component" value="Chromosome"/>
</dbReference>
<dbReference type="PANTHER" id="PTHR39087">
    <property type="entry name" value="UPF0104 MEMBRANE PROTEIN MJ1595"/>
    <property type="match status" value="1"/>
</dbReference>
<sequence length="355" mass="39945">MTKQRIKFFINLLVSFGLAGLLFYLSYDTIETAPGQSKSDYIWGLWQETNKLPLFLSGGLILLSHMIRAERWKLLNAPLNYKISFSNSYHSVMSGYIVNLLIPRGGELYRCYMLNKLEKVPVNVSIGTVIAERAADLVFLLLLIGTSFFIEFEKLLFFIKESKILEYVGVGNSFSSNLLFIALAGIALLFVLIFFVKKVKPDFYNKIAGKIKNLLIGIRDGIGSILRLEKRALFIIYSILIWVLYYLMTYAVMKAFPETNQLGLVAALSVFTIGGIAMTLPLPGGIGSYHVLVPLGLSILYQIDQSEAKGFTFIFHSFLTLVTILAGFVSLIYAQIKIHRKNVNEVVEENTVRSE</sequence>
<keyword evidence="8" id="KW-1185">Reference proteome</keyword>
<dbReference type="PANTHER" id="PTHR39087:SF2">
    <property type="entry name" value="UPF0104 MEMBRANE PROTEIN MJ1595"/>
    <property type="match status" value="1"/>
</dbReference>
<name>A0A4D7K2R2_9BACT</name>
<dbReference type="RefSeq" id="WP_137089276.1">
    <property type="nucleotide sequence ID" value="NZ_CP028923.1"/>
</dbReference>
<evidence type="ECO:0000256" key="1">
    <source>
        <dbReference type="ARBA" id="ARBA00004651"/>
    </source>
</evidence>
<evidence type="ECO:0000256" key="4">
    <source>
        <dbReference type="ARBA" id="ARBA00022989"/>
    </source>
</evidence>
<dbReference type="GO" id="GO:0005886">
    <property type="term" value="C:plasma membrane"/>
    <property type="evidence" value="ECO:0007669"/>
    <property type="project" value="UniProtKB-SubCell"/>
</dbReference>
<protein>
    <recommendedName>
        <fullName evidence="9">TIGR00374 family protein</fullName>
    </recommendedName>
</protein>
<evidence type="ECO:0000256" key="3">
    <source>
        <dbReference type="ARBA" id="ARBA00022692"/>
    </source>
</evidence>
<evidence type="ECO:0008006" key="9">
    <source>
        <dbReference type="Google" id="ProtNLM"/>
    </source>
</evidence>
<keyword evidence="5 6" id="KW-0472">Membrane</keyword>
<feature type="transmembrane region" description="Helical" evidence="6">
    <location>
        <begin position="178"/>
        <end position="196"/>
    </location>
</feature>
<feature type="transmembrane region" description="Helical" evidence="6">
    <location>
        <begin position="52"/>
        <end position="69"/>
    </location>
</feature>
<dbReference type="AlphaFoldDB" id="A0A4D7K2R2"/>
<dbReference type="InterPro" id="IPR022791">
    <property type="entry name" value="L-PG_synthase/AglD"/>
</dbReference>
<dbReference type="EMBL" id="CP028923">
    <property type="protein sequence ID" value="QCK13678.1"/>
    <property type="molecule type" value="Genomic_DNA"/>
</dbReference>
<accession>A0A4D7K2R2</accession>
<keyword evidence="2" id="KW-1003">Cell membrane</keyword>
<proteinExistence type="predicted"/>